<keyword evidence="8 13" id="KW-0472">Membrane</keyword>
<dbReference type="SUPFAM" id="SSF81321">
    <property type="entry name" value="Family A G protein-coupled receptor-like"/>
    <property type="match status" value="1"/>
</dbReference>
<feature type="transmembrane region" description="Helical" evidence="13">
    <location>
        <begin position="197"/>
        <end position="224"/>
    </location>
</feature>
<accession>A0ABN9LHP9</accession>
<dbReference type="PROSITE" id="PS50262">
    <property type="entry name" value="G_PROTEIN_RECEP_F1_2"/>
    <property type="match status" value="1"/>
</dbReference>
<dbReference type="Proteomes" id="UP001176940">
    <property type="component" value="Unassembled WGS sequence"/>
</dbReference>
<feature type="transmembrane region" description="Helical" evidence="13">
    <location>
        <begin position="58"/>
        <end position="77"/>
    </location>
</feature>
<keyword evidence="3" id="KW-0716">Sensory transduction</keyword>
<protein>
    <recommendedName>
        <fullName evidence="14">G-protein coupled receptors family 1 profile domain-containing protein</fullName>
    </recommendedName>
</protein>
<proteinExistence type="predicted"/>
<dbReference type="InterPro" id="IPR000725">
    <property type="entry name" value="Olfact_rcpt"/>
</dbReference>
<feature type="transmembrane region" description="Helical" evidence="13">
    <location>
        <begin position="97"/>
        <end position="118"/>
    </location>
</feature>
<keyword evidence="5" id="KW-0552">Olfaction</keyword>
<keyword evidence="9" id="KW-1015">Disulfide bond</keyword>
<evidence type="ECO:0000256" key="9">
    <source>
        <dbReference type="ARBA" id="ARBA00023157"/>
    </source>
</evidence>
<evidence type="ECO:0000256" key="3">
    <source>
        <dbReference type="ARBA" id="ARBA00022606"/>
    </source>
</evidence>
<evidence type="ECO:0000256" key="7">
    <source>
        <dbReference type="ARBA" id="ARBA00023040"/>
    </source>
</evidence>
<keyword evidence="4 13" id="KW-0812">Transmembrane</keyword>
<keyword evidence="16" id="KW-1185">Reference proteome</keyword>
<evidence type="ECO:0000256" key="8">
    <source>
        <dbReference type="ARBA" id="ARBA00023136"/>
    </source>
</evidence>
<evidence type="ECO:0000256" key="10">
    <source>
        <dbReference type="ARBA" id="ARBA00023170"/>
    </source>
</evidence>
<evidence type="ECO:0000256" key="6">
    <source>
        <dbReference type="ARBA" id="ARBA00022989"/>
    </source>
</evidence>
<dbReference type="PANTHER" id="PTHR24242:SF400">
    <property type="entry name" value="OLFACTORY RECEPTOR"/>
    <property type="match status" value="1"/>
</dbReference>
<organism evidence="15 16">
    <name type="scientific">Ranitomeya imitator</name>
    <name type="common">mimic poison frog</name>
    <dbReference type="NCBI Taxonomy" id="111125"/>
    <lineage>
        <taxon>Eukaryota</taxon>
        <taxon>Metazoa</taxon>
        <taxon>Chordata</taxon>
        <taxon>Craniata</taxon>
        <taxon>Vertebrata</taxon>
        <taxon>Euteleostomi</taxon>
        <taxon>Amphibia</taxon>
        <taxon>Batrachia</taxon>
        <taxon>Anura</taxon>
        <taxon>Neobatrachia</taxon>
        <taxon>Hyloidea</taxon>
        <taxon>Dendrobatidae</taxon>
        <taxon>Dendrobatinae</taxon>
        <taxon>Ranitomeya</taxon>
    </lineage>
</organism>
<feature type="domain" description="G-protein coupled receptors family 1 profile" evidence="14">
    <location>
        <begin position="40"/>
        <end position="291"/>
    </location>
</feature>
<name>A0ABN9LHP9_9NEOB</name>
<keyword evidence="7" id="KW-0297">G-protein coupled receptor</keyword>
<evidence type="ECO:0000256" key="1">
    <source>
        <dbReference type="ARBA" id="ARBA00004651"/>
    </source>
</evidence>
<dbReference type="EMBL" id="CAUEEQ010015679">
    <property type="protein sequence ID" value="CAJ0939530.1"/>
    <property type="molecule type" value="Genomic_DNA"/>
</dbReference>
<feature type="transmembrane region" description="Helical" evidence="13">
    <location>
        <begin position="24"/>
        <end position="49"/>
    </location>
</feature>
<dbReference type="InterPro" id="IPR000276">
    <property type="entry name" value="GPCR_Rhodpsn"/>
</dbReference>
<comment type="caution">
    <text evidence="15">The sequence shown here is derived from an EMBL/GenBank/DDBJ whole genome shotgun (WGS) entry which is preliminary data.</text>
</comment>
<comment type="subcellular location">
    <subcellularLocation>
        <location evidence="1">Cell membrane</location>
        <topology evidence="1">Multi-pass membrane protein</topology>
    </subcellularLocation>
</comment>
<evidence type="ECO:0000256" key="2">
    <source>
        <dbReference type="ARBA" id="ARBA00022475"/>
    </source>
</evidence>
<evidence type="ECO:0000256" key="4">
    <source>
        <dbReference type="ARBA" id="ARBA00022692"/>
    </source>
</evidence>
<keyword evidence="6 13" id="KW-1133">Transmembrane helix</keyword>
<feature type="transmembrane region" description="Helical" evidence="13">
    <location>
        <begin position="271"/>
        <end position="293"/>
    </location>
</feature>
<evidence type="ECO:0000256" key="11">
    <source>
        <dbReference type="ARBA" id="ARBA00023180"/>
    </source>
</evidence>
<dbReference type="InterPro" id="IPR017452">
    <property type="entry name" value="GPCR_Rhodpsn_7TM"/>
</dbReference>
<evidence type="ECO:0000256" key="5">
    <source>
        <dbReference type="ARBA" id="ARBA00022725"/>
    </source>
</evidence>
<keyword evidence="10" id="KW-0675">Receptor</keyword>
<evidence type="ECO:0000256" key="12">
    <source>
        <dbReference type="ARBA" id="ARBA00023224"/>
    </source>
</evidence>
<keyword evidence="11" id="KW-0325">Glycoprotein</keyword>
<keyword evidence="2" id="KW-1003">Cell membrane</keyword>
<dbReference type="Pfam" id="PF13853">
    <property type="entry name" value="7tm_4"/>
    <property type="match status" value="1"/>
</dbReference>
<dbReference type="InterPro" id="IPR050939">
    <property type="entry name" value="Olfactory_GPCR1"/>
</dbReference>
<evidence type="ECO:0000313" key="16">
    <source>
        <dbReference type="Proteomes" id="UP001176940"/>
    </source>
</evidence>
<evidence type="ECO:0000313" key="15">
    <source>
        <dbReference type="EMBL" id="CAJ0939530.1"/>
    </source>
</evidence>
<gene>
    <name evidence="15" type="ORF">RIMI_LOCUS8053285</name>
</gene>
<feature type="transmembrane region" description="Helical" evidence="13">
    <location>
        <begin position="236"/>
        <end position="259"/>
    </location>
</feature>
<dbReference type="PRINTS" id="PR00245">
    <property type="entry name" value="OLFACTORYR"/>
</dbReference>
<evidence type="ECO:0000256" key="13">
    <source>
        <dbReference type="SAM" id="Phobius"/>
    </source>
</evidence>
<dbReference type="Gene3D" id="1.20.1070.10">
    <property type="entry name" value="Rhodopsin 7-helix transmembrane proteins"/>
    <property type="match status" value="1"/>
</dbReference>
<evidence type="ECO:0000259" key="14">
    <source>
        <dbReference type="PROSITE" id="PS50262"/>
    </source>
</evidence>
<dbReference type="PANTHER" id="PTHR24242">
    <property type="entry name" value="G-PROTEIN COUPLED RECEPTOR"/>
    <property type="match status" value="1"/>
</dbReference>
<reference evidence="15" key="1">
    <citation type="submission" date="2023-07" db="EMBL/GenBank/DDBJ databases">
        <authorList>
            <person name="Stuckert A."/>
        </authorList>
    </citation>
    <scope>NUCLEOTIDE SEQUENCE</scope>
</reference>
<keyword evidence="12" id="KW-0807">Transducer</keyword>
<sequence length="313" mass="35692">MANYSQKVYFELVGFSEVPEKYNLAISFIMLIIYNASLVANGAVILLIFGSHHLQQPMYILIANLALSDLLFNTITLPKFIAKYWFDAGRMSLLECFLQMFLIHWLGILDGFILTLMGGDRCVAICKPLRYSSIITHRVTVVSCSVSWLLAAISVIVNPTLISQLPFPKQTKIYNCFCSSSTLMRSAYGDVNSTRQILLIVAMNILLIPLATILLSYIIIIKMIYFSGSSSNWQKVFYTCTTHLVVISLYFIPRVFIYIANYVKLILHPDINLLILCLYSYFPHIANPIIYCFRTEEIKNTIGNLLRRKIVFT</sequence>
<dbReference type="PRINTS" id="PR00237">
    <property type="entry name" value="GPCRRHODOPSN"/>
</dbReference>
<feature type="transmembrane region" description="Helical" evidence="13">
    <location>
        <begin position="139"/>
        <end position="157"/>
    </location>
</feature>